<accession>L7KGM4</accession>
<protein>
    <submittedName>
        <fullName evidence="2">Uncharacterized protein</fullName>
    </submittedName>
</protein>
<evidence type="ECO:0000313" key="3">
    <source>
        <dbReference type="Proteomes" id="UP000010988"/>
    </source>
</evidence>
<comment type="caution">
    <text evidence="2">The sequence shown here is derived from an EMBL/GenBank/DDBJ whole genome shotgun (WGS) entry which is preliminary data.</text>
</comment>
<dbReference type="EMBL" id="BANR01000004">
    <property type="protein sequence ID" value="GAC47641.1"/>
    <property type="molecule type" value="Genomic_DNA"/>
</dbReference>
<dbReference type="eggNOG" id="ENOG5030EX7">
    <property type="taxonomic scope" value="Bacteria"/>
</dbReference>
<dbReference type="STRING" id="1220583.GOACH_04_00360"/>
<reference evidence="2 3" key="1">
    <citation type="submission" date="2012-12" db="EMBL/GenBank/DDBJ databases">
        <title>Whole genome shotgun sequence of Gordonia aichiensis NBRC 108223.</title>
        <authorList>
            <person name="Isaki-Nakamura S."/>
            <person name="Hosoyama A."/>
            <person name="Tsuchikane K."/>
            <person name="Ando Y."/>
            <person name="Baba S."/>
            <person name="Ohji S."/>
            <person name="Hamada M."/>
            <person name="Tamura T."/>
            <person name="Yamazoe A."/>
            <person name="Yamazaki S."/>
            <person name="Fujita N."/>
        </authorList>
    </citation>
    <scope>NUCLEOTIDE SEQUENCE [LARGE SCALE GENOMIC DNA]</scope>
    <source>
        <strain evidence="2 3">NBRC 108223</strain>
    </source>
</reference>
<keyword evidence="3" id="KW-1185">Reference proteome</keyword>
<keyword evidence="1" id="KW-0812">Transmembrane</keyword>
<feature type="transmembrane region" description="Helical" evidence="1">
    <location>
        <begin position="149"/>
        <end position="175"/>
    </location>
</feature>
<name>L7KGM4_9ACTN</name>
<dbReference type="AlphaFoldDB" id="L7KGM4"/>
<gene>
    <name evidence="2" type="ORF">GOACH_04_00360</name>
</gene>
<dbReference type="RefSeq" id="WP_005171410.1">
    <property type="nucleotide sequence ID" value="NZ_BANR01000004.1"/>
</dbReference>
<keyword evidence="1" id="KW-1133">Transmembrane helix</keyword>
<keyword evidence="1" id="KW-0472">Membrane</keyword>
<dbReference type="Proteomes" id="UP000010988">
    <property type="component" value="Unassembled WGS sequence"/>
</dbReference>
<organism evidence="2 3">
    <name type="scientific">Gordonia aichiensis NBRC 108223</name>
    <dbReference type="NCBI Taxonomy" id="1220583"/>
    <lineage>
        <taxon>Bacteria</taxon>
        <taxon>Bacillati</taxon>
        <taxon>Actinomycetota</taxon>
        <taxon>Actinomycetes</taxon>
        <taxon>Mycobacteriales</taxon>
        <taxon>Gordoniaceae</taxon>
        <taxon>Gordonia</taxon>
    </lineage>
</organism>
<sequence>MSRVDTPENSSAAIQRLLSTQHGTPGVTIEQLAINEIAARVNDESALITFDDDSHQFTISDFDGLVQRVTGVGDDFAGGYNRVGDFGFARSVILAGHGTQLSTAIVREPATGRWEIQPTGPLSQYFYDNLVLRGWHLHSENHPARTLKLVIGIWAAIMVGGSLLVAGILSIVLLAS</sequence>
<evidence type="ECO:0000313" key="2">
    <source>
        <dbReference type="EMBL" id="GAC47641.1"/>
    </source>
</evidence>
<proteinExistence type="predicted"/>
<evidence type="ECO:0000256" key="1">
    <source>
        <dbReference type="SAM" id="Phobius"/>
    </source>
</evidence>